<dbReference type="GeneID" id="85473854"/>
<gene>
    <name evidence="2" type="ORF">BDP81DRAFT_406866</name>
</gene>
<feature type="domain" description="DUF6594" evidence="1">
    <location>
        <begin position="21"/>
        <end position="140"/>
    </location>
</feature>
<keyword evidence="3" id="KW-1185">Reference proteome</keyword>
<comment type="caution">
    <text evidence="2">The sequence shown here is derived from an EMBL/GenBank/DDBJ whole genome shotgun (WGS) entry which is preliminary data.</text>
</comment>
<name>A0AAI9ZQ24_9PEZI</name>
<dbReference type="Proteomes" id="UP001243989">
    <property type="component" value="Unassembled WGS sequence"/>
</dbReference>
<sequence>MNDIEKPTEIIDHGLGFAEASRLLASDVDSESFIFRKFNRLSARNIWYLQCEVLALEEKLEKLDRLVDRSTDTSLQESARKWEMLVIQCNEGEPRALEMMATVRELRARLREYHETLKLQSEIASMHRPEGRALQATRHFTV</sequence>
<dbReference type="PANTHER" id="PTHR34502:SF4">
    <property type="entry name" value="DUF6594 DOMAIN-CONTAINING PROTEIN"/>
    <property type="match status" value="1"/>
</dbReference>
<protein>
    <recommendedName>
        <fullName evidence="1">DUF6594 domain-containing protein</fullName>
    </recommendedName>
</protein>
<evidence type="ECO:0000259" key="1">
    <source>
        <dbReference type="Pfam" id="PF20237"/>
    </source>
</evidence>
<dbReference type="AlphaFoldDB" id="A0AAI9ZQ24"/>
<dbReference type="RefSeq" id="XP_060444702.1">
    <property type="nucleotide sequence ID" value="XM_060588992.1"/>
</dbReference>
<proteinExistence type="predicted"/>
<accession>A0AAI9ZQ24</accession>
<evidence type="ECO:0000313" key="3">
    <source>
        <dbReference type="Proteomes" id="UP001243989"/>
    </source>
</evidence>
<dbReference type="PANTHER" id="PTHR34502">
    <property type="entry name" value="DUF6594 DOMAIN-CONTAINING PROTEIN-RELATED"/>
    <property type="match status" value="1"/>
</dbReference>
<evidence type="ECO:0000313" key="2">
    <source>
        <dbReference type="EMBL" id="KAK1636095.1"/>
    </source>
</evidence>
<organism evidence="2 3">
    <name type="scientific">Colletotrichum phormii</name>
    <dbReference type="NCBI Taxonomy" id="359342"/>
    <lineage>
        <taxon>Eukaryota</taxon>
        <taxon>Fungi</taxon>
        <taxon>Dikarya</taxon>
        <taxon>Ascomycota</taxon>
        <taxon>Pezizomycotina</taxon>
        <taxon>Sordariomycetes</taxon>
        <taxon>Hypocreomycetidae</taxon>
        <taxon>Glomerellales</taxon>
        <taxon>Glomerellaceae</taxon>
        <taxon>Colletotrichum</taxon>
        <taxon>Colletotrichum acutatum species complex</taxon>
    </lineage>
</organism>
<dbReference type="Pfam" id="PF20237">
    <property type="entry name" value="DUF6594"/>
    <property type="match status" value="1"/>
</dbReference>
<dbReference type="EMBL" id="JAHMHQ010000011">
    <property type="protein sequence ID" value="KAK1636095.1"/>
    <property type="molecule type" value="Genomic_DNA"/>
</dbReference>
<reference evidence="2" key="1">
    <citation type="submission" date="2021-06" db="EMBL/GenBank/DDBJ databases">
        <title>Comparative genomics, transcriptomics and evolutionary studies reveal genomic signatures of adaptation to plant cell wall in hemibiotrophic fungi.</title>
        <authorList>
            <consortium name="DOE Joint Genome Institute"/>
            <person name="Baroncelli R."/>
            <person name="Diaz J.F."/>
            <person name="Benocci T."/>
            <person name="Peng M."/>
            <person name="Battaglia E."/>
            <person name="Haridas S."/>
            <person name="Andreopoulos W."/>
            <person name="Labutti K."/>
            <person name="Pangilinan J."/>
            <person name="Floch G.L."/>
            <person name="Makela M.R."/>
            <person name="Henrissat B."/>
            <person name="Grigoriev I.V."/>
            <person name="Crouch J.A."/>
            <person name="De Vries R.P."/>
            <person name="Sukno S.A."/>
            <person name="Thon M.R."/>
        </authorList>
    </citation>
    <scope>NUCLEOTIDE SEQUENCE</scope>
    <source>
        <strain evidence="2">CBS 102054</strain>
    </source>
</reference>
<dbReference type="InterPro" id="IPR046529">
    <property type="entry name" value="DUF6594"/>
</dbReference>